<dbReference type="Proteomes" id="UP000026915">
    <property type="component" value="Chromosome 1"/>
</dbReference>
<sequence length="75" mass="8789">MPLWEKLRTAPIVTSFSITVVMKRKKRKLRTFTAEIGEELLFGISRSSAQYTECSQPCQRYQCLSRKQEGKIYLE</sequence>
<accession>A0A061DP72</accession>
<proteinExistence type="predicted"/>
<name>A0A061DP72_THECC</name>
<reference evidence="1 2" key="1">
    <citation type="journal article" date="2013" name="Genome Biol.">
        <title>The genome sequence of the most widely cultivated cacao type and its use to identify candidate genes regulating pod color.</title>
        <authorList>
            <person name="Motamayor J.C."/>
            <person name="Mockaitis K."/>
            <person name="Schmutz J."/>
            <person name="Haiminen N."/>
            <person name="Iii D.L."/>
            <person name="Cornejo O."/>
            <person name="Findley S.D."/>
            <person name="Zheng P."/>
            <person name="Utro F."/>
            <person name="Royaert S."/>
            <person name="Saski C."/>
            <person name="Jenkins J."/>
            <person name="Podicheti R."/>
            <person name="Zhao M."/>
            <person name="Scheffler B.E."/>
            <person name="Stack J.C."/>
            <person name="Feltus F.A."/>
            <person name="Mustiga G.M."/>
            <person name="Amores F."/>
            <person name="Phillips W."/>
            <person name="Marelli J.P."/>
            <person name="May G.D."/>
            <person name="Shapiro H."/>
            <person name="Ma J."/>
            <person name="Bustamante C.D."/>
            <person name="Schnell R.J."/>
            <person name="Main D."/>
            <person name="Gilbert D."/>
            <person name="Parida L."/>
            <person name="Kuhn D.N."/>
        </authorList>
    </citation>
    <scope>NUCLEOTIDE SEQUENCE [LARGE SCALE GENOMIC DNA]</scope>
    <source>
        <strain evidence="2">cv. Matina 1-6</strain>
    </source>
</reference>
<dbReference type="InParanoid" id="A0A061DP72"/>
<evidence type="ECO:0000313" key="2">
    <source>
        <dbReference type="Proteomes" id="UP000026915"/>
    </source>
</evidence>
<dbReference type="AlphaFoldDB" id="A0A061DP72"/>
<protein>
    <submittedName>
        <fullName evidence="1">Uncharacterized protein</fullName>
    </submittedName>
</protein>
<dbReference type="EMBL" id="CM001879">
    <property type="protein sequence ID" value="EOX91738.1"/>
    <property type="molecule type" value="Genomic_DNA"/>
</dbReference>
<dbReference type="Gramene" id="EOX91738">
    <property type="protein sequence ID" value="EOX91738"/>
    <property type="gene ID" value="TCM_000824"/>
</dbReference>
<dbReference type="HOGENOM" id="CLU_2676026_0_0_1"/>
<gene>
    <name evidence="1" type="ORF">TCM_000824</name>
</gene>
<evidence type="ECO:0000313" key="1">
    <source>
        <dbReference type="EMBL" id="EOX91738.1"/>
    </source>
</evidence>
<keyword evidence="2" id="KW-1185">Reference proteome</keyword>
<organism evidence="1 2">
    <name type="scientific">Theobroma cacao</name>
    <name type="common">Cacao</name>
    <name type="synonym">Cocoa</name>
    <dbReference type="NCBI Taxonomy" id="3641"/>
    <lineage>
        <taxon>Eukaryota</taxon>
        <taxon>Viridiplantae</taxon>
        <taxon>Streptophyta</taxon>
        <taxon>Embryophyta</taxon>
        <taxon>Tracheophyta</taxon>
        <taxon>Spermatophyta</taxon>
        <taxon>Magnoliopsida</taxon>
        <taxon>eudicotyledons</taxon>
        <taxon>Gunneridae</taxon>
        <taxon>Pentapetalae</taxon>
        <taxon>rosids</taxon>
        <taxon>malvids</taxon>
        <taxon>Malvales</taxon>
        <taxon>Malvaceae</taxon>
        <taxon>Byttnerioideae</taxon>
        <taxon>Theobroma</taxon>
    </lineage>
</organism>